<dbReference type="EMBL" id="JADOGI010000241">
    <property type="protein sequence ID" value="MBF8192916.1"/>
    <property type="molecule type" value="Genomic_DNA"/>
</dbReference>
<protein>
    <submittedName>
        <fullName evidence="1">Uncharacterized protein</fullName>
    </submittedName>
</protein>
<sequence length="87" mass="9715">MTDLVQRYREAEPRIRFGDTGDTSYYMTLDEAQEFALHLLVLVSAGRNRSQISEPPSVVSEKPGCRPWCTRHQLEDVCDSGAIEGAG</sequence>
<dbReference type="RefSeq" id="WP_195901799.1">
    <property type="nucleotide sequence ID" value="NZ_JADOGI010000241.1"/>
</dbReference>
<evidence type="ECO:0000313" key="1">
    <source>
        <dbReference type="EMBL" id="MBF8192916.1"/>
    </source>
</evidence>
<proteinExistence type="predicted"/>
<accession>A0A931AHF1</accession>
<comment type="caution">
    <text evidence="1">The sequence shown here is derived from an EMBL/GenBank/DDBJ whole genome shotgun (WGS) entry which is preliminary data.</text>
</comment>
<evidence type="ECO:0000313" key="2">
    <source>
        <dbReference type="Proteomes" id="UP000605361"/>
    </source>
</evidence>
<dbReference type="AlphaFoldDB" id="A0A931AHF1"/>
<reference evidence="1" key="1">
    <citation type="submission" date="2020-11" db="EMBL/GenBank/DDBJ databases">
        <title>Whole-genome analyses of Nonomuraea sp. K274.</title>
        <authorList>
            <person name="Veyisoglu A."/>
        </authorList>
    </citation>
    <scope>NUCLEOTIDE SEQUENCE</scope>
    <source>
        <strain evidence="1">K274</strain>
    </source>
</reference>
<gene>
    <name evidence="1" type="ORF">ITP53_46030</name>
</gene>
<name>A0A931AHF1_9ACTN</name>
<dbReference type="Proteomes" id="UP000605361">
    <property type="component" value="Unassembled WGS sequence"/>
</dbReference>
<keyword evidence="2" id="KW-1185">Reference proteome</keyword>
<organism evidence="1 2">
    <name type="scientific">Nonomuraea cypriaca</name>
    <dbReference type="NCBI Taxonomy" id="1187855"/>
    <lineage>
        <taxon>Bacteria</taxon>
        <taxon>Bacillati</taxon>
        <taxon>Actinomycetota</taxon>
        <taxon>Actinomycetes</taxon>
        <taxon>Streptosporangiales</taxon>
        <taxon>Streptosporangiaceae</taxon>
        <taxon>Nonomuraea</taxon>
    </lineage>
</organism>